<feature type="compositionally biased region" description="Basic and acidic residues" evidence="1">
    <location>
        <begin position="119"/>
        <end position="131"/>
    </location>
</feature>
<evidence type="ECO:0000256" key="1">
    <source>
        <dbReference type="SAM" id="MobiDB-lite"/>
    </source>
</evidence>
<feature type="compositionally biased region" description="Polar residues" evidence="1">
    <location>
        <begin position="18"/>
        <end position="27"/>
    </location>
</feature>
<organism evidence="2 3">
    <name type="scientific">Ogataea philodendri</name>
    <dbReference type="NCBI Taxonomy" id="1378263"/>
    <lineage>
        <taxon>Eukaryota</taxon>
        <taxon>Fungi</taxon>
        <taxon>Dikarya</taxon>
        <taxon>Ascomycota</taxon>
        <taxon>Saccharomycotina</taxon>
        <taxon>Pichiomycetes</taxon>
        <taxon>Pichiales</taxon>
        <taxon>Pichiaceae</taxon>
        <taxon>Ogataea</taxon>
    </lineage>
</organism>
<keyword evidence="3" id="KW-1185">Reference proteome</keyword>
<gene>
    <name evidence="2" type="ORF">OGAPHI_003972</name>
</gene>
<accession>A0A9P8P6D4</accession>
<dbReference type="Proteomes" id="UP000769157">
    <property type="component" value="Unassembled WGS sequence"/>
</dbReference>
<name>A0A9P8P6D4_9ASCO</name>
<reference evidence="2" key="1">
    <citation type="journal article" date="2021" name="Open Biol.">
        <title>Shared evolutionary footprints suggest mitochondrial oxidative damage underlies multiple complex I losses in fungi.</title>
        <authorList>
            <person name="Schikora-Tamarit M.A."/>
            <person name="Marcet-Houben M."/>
            <person name="Nosek J."/>
            <person name="Gabaldon T."/>
        </authorList>
    </citation>
    <scope>NUCLEOTIDE SEQUENCE</scope>
    <source>
        <strain evidence="2">CBS6075</strain>
    </source>
</reference>
<dbReference type="GeneID" id="70235937"/>
<feature type="region of interest" description="Disordered" evidence="1">
    <location>
        <begin position="1"/>
        <end position="40"/>
    </location>
</feature>
<evidence type="ECO:0000313" key="3">
    <source>
        <dbReference type="Proteomes" id="UP000769157"/>
    </source>
</evidence>
<sequence length="195" mass="21790">MVEVSDEPLDHVDETFNAHDNQGTETNGSKRVSKGSSQSSQCLESWHTSVRFREIVPSTINSADRDMDHVFQHLGDVVASKENKHQQSNQLGVVRATRSLVSPFHVTGNHGSRKQCRKGTHDNKSNSRDNPRTWVLFHDINDDGHDGRTKRDSASHTPIRECSDCSENKENNTCRVVSLDQIGNGSTQSQNDVQN</sequence>
<dbReference type="EMBL" id="JAEUBE010000295">
    <property type="protein sequence ID" value="KAH3665784.1"/>
    <property type="molecule type" value="Genomic_DNA"/>
</dbReference>
<comment type="caution">
    <text evidence="2">The sequence shown here is derived from an EMBL/GenBank/DDBJ whole genome shotgun (WGS) entry which is preliminary data.</text>
</comment>
<feature type="region of interest" description="Disordered" evidence="1">
    <location>
        <begin position="104"/>
        <end position="167"/>
    </location>
</feature>
<dbReference type="RefSeq" id="XP_046060988.1">
    <property type="nucleotide sequence ID" value="XM_046205000.1"/>
</dbReference>
<evidence type="ECO:0000313" key="2">
    <source>
        <dbReference type="EMBL" id="KAH3665784.1"/>
    </source>
</evidence>
<proteinExistence type="predicted"/>
<reference evidence="2" key="2">
    <citation type="submission" date="2021-01" db="EMBL/GenBank/DDBJ databases">
        <authorList>
            <person name="Schikora-Tamarit M.A."/>
        </authorList>
    </citation>
    <scope>NUCLEOTIDE SEQUENCE</scope>
    <source>
        <strain evidence="2">CBS6075</strain>
    </source>
</reference>
<feature type="compositionally biased region" description="Basic and acidic residues" evidence="1">
    <location>
        <begin position="8"/>
        <end position="17"/>
    </location>
</feature>
<protein>
    <submittedName>
        <fullName evidence="2">Uncharacterized protein</fullName>
    </submittedName>
</protein>
<dbReference type="AlphaFoldDB" id="A0A9P8P6D4"/>
<feature type="compositionally biased region" description="Basic and acidic residues" evidence="1">
    <location>
        <begin position="139"/>
        <end position="167"/>
    </location>
</feature>